<comment type="caution">
    <text evidence="1">The sequence shown here is derived from an EMBL/GenBank/DDBJ whole genome shotgun (WGS) entry which is preliminary data.</text>
</comment>
<dbReference type="AlphaFoldDB" id="A0A7W9EVW7"/>
<dbReference type="Proteomes" id="UP000546200">
    <property type="component" value="Unassembled WGS sequence"/>
</dbReference>
<keyword evidence="2" id="KW-1185">Reference proteome</keyword>
<gene>
    <name evidence="1" type="ORF">FHS94_003651</name>
</gene>
<sequence length="87" mass="9666">MTDRYVRPEGSPIIEGSVLEDLLVCGVRKFEVFDFTGLLTDTDGFHVIAPRSEIVAARDCLKRKLPAGTHIKSYDPAGWPEGQDFTL</sequence>
<accession>A0A7W9EVW7</accession>
<reference evidence="1 2" key="1">
    <citation type="submission" date="2020-08" db="EMBL/GenBank/DDBJ databases">
        <title>Genomic Encyclopedia of Type Strains, Phase IV (KMG-IV): sequencing the most valuable type-strain genomes for metagenomic binning, comparative biology and taxonomic classification.</title>
        <authorList>
            <person name="Goeker M."/>
        </authorList>
    </citation>
    <scope>NUCLEOTIDE SEQUENCE [LARGE SCALE GENOMIC DNA]</scope>
    <source>
        <strain evidence="1 2">DSM 100044</strain>
    </source>
</reference>
<dbReference type="EMBL" id="JACIJK010000015">
    <property type="protein sequence ID" value="MBB5716779.1"/>
    <property type="molecule type" value="Genomic_DNA"/>
</dbReference>
<dbReference type="RefSeq" id="WP_184060357.1">
    <property type="nucleotide sequence ID" value="NZ_JACIJK010000015.1"/>
</dbReference>
<protein>
    <submittedName>
        <fullName evidence="1">Uncharacterized protein</fullName>
    </submittedName>
</protein>
<evidence type="ECO:0000313" key="2">
    <source>
        <dbReference type="Proteomes" id="UP000546200"/>
    </source>
</evidence>
<proteinExistence type="predicted"/>
<name>A0A7W9EVW7_9SPHN</name>
<evidence type="ECO:0000313" key="1">
    <source>
        <dbReference type="EMBL" id="MBB5716779.1"/>
    </source>
</evidence>
<organism evidence="1 2">
    <name type="scientific">Sphingomonas aerophila</name>
    <dbReference type="NCBI Taxonomy" id="1344948"/>
    <lineage>
        <taxon>Bacteria</taxon>
        <taxon>Pseudomonadati</taxon>
        <taxon>Pseudomonadota</taxon>
        <taxon>Alphaproteobacteria</taxon>
        <taxon>Sphingomonadales</taxon>
        <taxon>Sphingomonadaceae</taxon>
        <taxon>Sphingomonas</taxon>
    </lineage>
</organism>